<comment type="caution">
    <text evidence="3">The sequence shown here is derived from an EMBL/GenBank/DDBJ whole genome shotgun (WGS) entry which is preliminary data.</text>
</comment>
<evidence type="ECO:0000313" key="4">
    <source>
        <dbReference type="Proteomes" id="UP001219518"/>
    </source>
</evidence>
<dbReference type="GO" id="GO:0008270">
    <property type="term" value="F:zinc ion binding"/>
    <property type="evidence" value="ECO:0007669"/>
    <property type="project" value="UniProtKB-KW"/>
</dbReference>
<proteinExistence type="predicted"/>
<organism evidence="3 4">
    <name type="scientific">Frankliniella fusca</name>
    <dbReference type="NCBI Taxonomy" id="407009"/>
    <lineage>
        <taxon>Eukaryota</taxon>
        <taxon>Metazoa</taxon>
        <taxon>Ecdysozoa</taxon>
        <taxon>Arthropoda</taxon>
        <taxon>Hexapoda</taxon>
        <taxon>Insecta</taxon>
        <taxon>Pterygota</taxon>
        <taxon>Neoptera</taxon>
        <taxon>Paraneoptera</taxon>
        <taxon>Thysanoptera</taxon>
        <taxon>Terebrantia</taxon>
        <taxon>Thripoidea</taxon>
        <taxon>Thripidae</taxon>
        <taxon>Frankliniella</taxon>
    </lineage>
</organism>
<gene>
    <name evidence="3" type="ORF">KUF71_002350</name>
</gene>
<evidence type="ECO:0000256" key="1">
    <source>
        <dbReference type="PROSITE-ProRule" id="PRU00042"/>
    </source>
</evidence>
<protein>
    <submittedName>
        <fullName evidence="3">Zinc finger protein WIP2</fullName>
    </submittedName>
</protein>
<accession>A0AAE1LLM4</accession>
<evidence type="ECO:0000259" key="2">
    <source>
        <dbReference type="PROSITE" id="PS50157"/>
    </source>
</evidence>
<dbReference type="Proteomes" id="UP001219518">
    <property type="component" value="Unassembled WGS sequence"/>
</dbReference>
<dbReference type="AlphaFoldDB" id="A0AAE1LLM4"/>
<dbReference type="PROSITE" id="PS50157">
    <property type="entry name" value="ZINC_FINGER_C2H2_2"/>
    <property type="match status" value="1"/>
</dbReference>
<sequence length="199" mass="22899">MMIRSGVNTVTHFSPSEVTAIVTKSFCSGNSNSTPQYSCPICSATFNRKDNLKSHTFKCCGDKTAKHSSPYRRSPCLYTKKIFICLIDTKHLEFASIDLFHEWKEQEEEATFSYYCQKKGQRNATIKHFYCQHDGTGKCHSERKTTRRNSKGRIKVGHFCIAKMKVWKAEDGMSKVDYYPTLNHICKAEDFHQQPLTES</sequence>
<dbReference type="PANTHER" id="PTHR33936:SF25">
    <property type="entry name" value="C2H2-TYPE DOMAIN-CONTAINING PROTEIN"/>
    <property type="match status" value="1"/>
</dbReference>
<dbReference type="SUPFAM" id="SSF57667">
    <property type="entry name" value="beta-beta-alpha zinc fingers"/>
    <property type="match status" value="1"/>
</dbReference>
<keyword evidence="1" id="KW-0863">Zinc-finger</keyword>
<reference evidence="3" key="1">
    <citation type="submission" date="2021-07" db="EMBL/GenBank/DDBJ databases">
        <authorList>
            <person name="Catto M.A."/>
            <person name="Jacobson A."/>
            <person name="Kennedy G."/>
            <person name="Labadie P."/>
            <person name="Hunt B.G."/>
            <person name="Srinivasan R."/>
        </authorList>
    </citation>
    <scope>NUCLEOTIDE SEQUENCE</scope>
    <source>
        <strain evidence="3">PL_HMW_Pooled</strain>
        <tissue evidence="3">Head</tissue>
    </source>
</reference>
<keyword evidence="4" id="KW-1185">Reference proteome</keyword>
<dbReference type="InterPro" id="IPR036236">
    <property type="entry name" value="Znf_C2H2_sf"/>
</dbReference>
<evidence type="ECO:0000313" key="3">
    <source>
        <dbReference type="EMBL" id="KAK3924020.1"/>
    </source>
</evidence>
<dbReference type="Gene3D" id="3.30.160.60">
    <property type="entry name" value="Classic Zinc Finger"/>
    <property type="match status" value="1"/>
</dbReference>
<keyword evidence="1" id="KW-0479">Metal-binding</keyword>
<name>A0AAE1LLM4_9NEOP</name>
<reference evidence="3" key="2">
    <citation type="journal article" date="2023" name="BMC Genomics">
        <title>Pest status, molecular evolution, and epigenetic factors derived from the genome assembly of Frankliniella fusca, a thysanopteran phytovirus vector.</title>
        <authorList>
            <person name="Catto M.A."/>
            <person name="Labadie P.E."/>
            <person name="Jacobson A.L."/>
            <person name="Kennedy G.G."/>
            <person name="Srinivasan R."/>
            <person name="Hunt B.G."/>
        </authorList>
    </citation>
    <scope>NUCLEOTIDE SEQUENCE</scope>
    <source>
        <strain evidence="3">PL_HMW_Pooled</strain>
    </source>
</reference>
<keyword evidence="1" id="KW-0862">Zinc</keyword>
<feature type="domain" description="C2H2-type" evidence="2">
    <location>
        <begin position="37"/>
        <end position="64"/>
    </location>
</feature>
<dbReference type="InterPro" id="IPR052797">
    <property type="entry name" value="RegFact_GeneExpr_CellDeath"/>
</dbReference>
<dbReference type="PANTHER" id="PTHR33936">
    <property type="entry name" value="PROTEIN CBG17840"/>
    <property type="match status" value="1"/>
</dbReference>
<dbReference type="InterPro" id="IPR013087">
    <property type="entry name" value="Znf_C2H2_type"/>
</dbReference>
<dbReference type="EMBL" id="JAHWGI010001161">
    <property type="protein sequence ID" value="KAK3924020.1"/>
    <property type="molecule type" value="Genomic_DNA"/>
</dbReference>